<evidence type="ECO:0000313" key="1">
    <source>
        <dbReference type="EMBL" id="ASW27620.1"/>
    </source>
</evidence>
<reference evidence="1 2" key="1">
    <citation type="submission" date="2017-07" db="EMBL/GenBank/DDBJ databases">
        <title>Complete Genome Sequence of the Klebsiella phage YMC16/01/N133_KPN_BP.</title>
        <authorList>
            <person name="Jeon J."/>
            <person name="Yong D."/>
            <person name="Lee K."/>
        </authorList>
    </citation>
    <scope>NUCLEOTIDE SEQUENCE [LARGE SCALE GENOMIC DNA]</scope>
</reference>
<dbReference type="InterPro" id="IPR021229">
    <property type="entry name" value="DUF2800"/>
</dbReference>
<protein>
    <recommendedName>
        <fullName evidence="3">DUF2800 domain-containing protein</fullName>
    </recommendedName>
</protein>
<dbReference type="Proteomes" id="UP000221999">
    <property type="component" value="Segment"/>
</dbReference>
<gene>
    <name evidence="1" type="ORF">KPNN133_001</name>
</gene>
<sequence length="428" mass="48016">MLKTIDGKEIIDLGWGGVHSERSPSAADRWMTCPGSVQLSRLFDDETSIFAAEGTCAHWVREQCLNDRSKNVEDYVGTIIHADGYYFEVLPEWVGYLQPTIDWARDVSSKRGCEMVVEYRVDLSRWLPGDSGTLDLGITTPDIIYINDEKFGQGVLVEAERNRQQMIYALGFWWNHARHKTKATTFRLMIDQPRARGGVGSSWDCTLEELLEFGEEVRVAGELTRDPDAPLVVSAKGCQFCKVLSNLACPAVHDFVQEAAGLNPDIPKLKGPLIMPEIEKLDMDRRLYLLKNWSIISKYGSLLKQNVLSDAMSGEPTPGFKAVATEGDRMWVSEESVIEFFRGKIPDKDLFNKQLKSPAQVEKIAGTRTWKQAQELIVRPEGPPALVPESDKRPALMNLTDLLDDLDSDEDDFSDLIGEDDGDLDSLI</sequence>
<accession>A0A248XD37</accession>
<organism evidence="1 2">
    <name type="scientific">Klebsiella phage YMC16/01/N133_KPN_BP</name>
    <dbReference type="NCBI Taxonomy" id="2026102"/>
    <lineage>
        <taxon>Viruses</taxon>
        <taxon>Duplodnaviria</taxon>
        <taxon>Heunggongvirae</taxon>
        <taxon>Uroviricota</taxon>
        <taxon>Caudoviricetes</taxon>
        <taxon>Casjensviridae</taxon>
        <taxon>Seodaemunguvirus</taxon>
        <taxon>Seodaemunguvirus YMC16-01N133</taxon>
    </lineage>
</organism>
<dbReference type="Pfam" id="PF10926">
    <property type="entry name" value="DUF2800"/>
    <property type="match status" value="1"/>
</dbReference>
<dbReference type="EMBL" id="MF476925">
    <property type="protein sequence ID" value="ASW27620.1"/>
    <property type="molecule type" value="Genomic_DNA"/>
</dbReference>
<keyword evidence="2" id="KW-1185">Reference proteome</keyword>
<name>A0A248XD37_9CAUD</name>
<proteinExistence type="predicted"/>
<evidence type="ECO:0000313" key="2">
    <source>
        <dbReference type="Proteomes" id="UP000221999"/>
    </source>
</evidence>
<evidence type="ECO:0008006" key="3">
    <source>
        <dbReference type="Google" id="ProtNLM"/>
    </source>
</evidence>